<feature type="region of interest" description="Disordered" evidence="1">
    <location>
        <begin position="649"/>
        <end position="672"/>
    </location>
</feature>
<sequence>MFSYLYNGLLGITTLSYVLISCRALIAIDRTNVEVIQVTGGRNFTLNCADGITSDTSDEVHWFHEGRHLDGIDVVKVTRSNSSHGGIYVCSGTAGNKTMYVIIGNKTVKEGAVLELHCNGEKTNASHYQDMYWTKDGKVLTNWTGMETFTVLSAQLNDGGVYICNNSGSVTQTNVVVGKSPSLPPKPECLNSSDTVVQCIAYPGEFRDANKICITVESIGLWGTLYQQCHSCLPGNNTVSCYLDFYEQWSTSYKITTKVENYVMSSISYISYENLQKTVIPDQPTVVNMTATGVDSFTTWFRIPKTWDEKKKVFARGLYAQNGETHIVNVPPEDKYNSYSGQYGIFQFNTEESLAYSLVCCQIQIRLDYGFKNTTWSTPSDPMCKYTFMAAPSEKPEELNATFEQDKESPELRNVTLSWKPPLEQYRNGIIDHYQLVLNREGPNKEETVRNEMIPGNITNITFSGIESHDTFSAKLTAWTQGGQSPPRQVFIDSIPRPTVAIRRMLATTITITVIIFLIILGRMTWITRRKISANHVPEPYFIPEEKMKECLAKKRFLPRQKEVFDVLKGKAEESSTDICNNHDSSYYACTTTSPLVDTPFASSSATSLEVSQDTSYKSSSGVSCYKLVSSKDSALGTDVTFGSDEVVSELGHDSESRSSTNDDSQNYRESEIDVVDEVDQLKVNTEERIYGELGCYNGKEDSCHENRPYVNCNSRVPQGDWDSKGQTLQLCNDTENPGYNMIGTRKDDEGQNYQNYTSFEFRVHDTMTKLNRNIEVV</sequence>
<dbReference type="PROSITE" id="PS50853">
    <property type="entry name" value="FN3"/>
    <property type="match status" value="1"/>
</dbReference>
<dbReference type="PROSITE" id="PS50835">
    <property type="entry name" value="IG_LIKE"/>
    <property type="match status" value="2"/>
</dbReference>
<accession>A0A9Q1C5X5</accession>
<feature type="domain" description="Ig-like" evidence="3">
    <location>
        <begin position="41"/>
        <end position="90"/>
    </location>
</feature>
<name>A0A9Q1C5X5_HOLLE</name>
<evidence type="ECO:0000256" key="1">
    <source>
        <dbReference type="SAM" id="MobiDB-lite"/>
    </source>
</evidence>
<proteinExistence type="predicted"/>
<dbReference type="SMART" id="SM00409">
    <property type="entry name" value="IG"/>
    <property type="match status" value="2"/>
</dbReference>
<dbReference type="EMBL" id="JAIZAY010000006">
    <property type="protein sequence ID" value="KAJ8039888.1"/>
    <property type="molecule type" value="Genomic_DNA"/>
</dbReference>
<evidence type="ECO:0000259" key="3">
    <source>
        <dbReference type="PROSITE" id="PS50835"/>
    </source>
</evidence>
<evidence type="ECO:0000256" key="2">
    <source>
        <dbReference type="SAM" id="Phobius"/>
    </source>
</evidence>
<dbReference type="InterPro" id="IPR003598">
    <property type="entry name" value="Ig_sub2"/>
</dbReference>
<keyword evidence="2" id="KW-0472">Membrane</keyword>
<dbReference type="InterPro" id="IPR007110">
    <property type="entry name" value="Ig-like_dom"/>
</dbReference>
<dbReference type="AlphaFoldDB" id="A0A9Q1C5X5"/>
<dbReference type="SUPFAM" id="SSF48726">
    <property type="entry name" value="Immunoglobulin"/>
    <property type="match status" value="1"/>
</dbReference>
<dbReference type="Gene3D" id="2.60.40.10">
    <property type="entry name" value="Immunoglobulins"/>
    <property type="match status" value="2"/>
</dbReference>
<dbReference type="InterPro" id="IPR013783">
    <property type="entry name" value="Ig-like_fold"/>
</dbReference>
<dbReference type="SUPFAM" id="SSF49265">
    <property type="entry name" value="Fibronectin type III"/>
    <property type="match status" value="1"/>
</dbReference>
<organism evidence="5 6">
    <name type="scientific">Holothuria leucospilota</name>
    <name type="common">Black long sea cucumber</name>
    <name type="synonym">Mertensiothuria leucospilota</name>
    <dbReference type="NCBI Taxonomy" id="206669"/>
    <lineage>
        <taxon>Eukaryota</taxon>
        <taxon>Metazoa</taxon>
        <taxon>Echinodermata</taxon>
        <taxon>Eleutherozoa</taxon>
        <taxon>Echinozoa</taxon>
        <taxon>Holothuroidea</taxon>
        <taxon>Aspidochirotacea</taxon>
        <taxon>Aspidochirotida</taxon>
        <taxon>Holothuriidae</taxon>
        <taxon>Holothuria</taxon>
    </lineage>
</organism>
<protein>
    <recommendedName>
        <fullName evidence="7">Ig-like domain-containing protein</fullName>
    </recommendedName>
</protein>
<dbReference type="CDD" id="cd00063">
    <property type="entry name" value="FN3"/>
    <property type="match status" value="1"/>
</dbReference>
<evidence type="ECO:0000259" key="4">
    <source>
        <dbReference type="PROSITE" id="PS50853"/>
    </source>
</evidence>
<feature type="domain" description="Fibronectin type-III" evidence="4">
    <location>
        <begin position="395"/>
        <end position="498"/>
    </location>
</feature>
<dbReference type="Pfam" id="PF00041">
    <property type="entry name" value="fn3"/>
    <property type="match status" value="1"/>
</dbReference>
<dbReference type="InterPro" id="IPR036179">
    <property type="entry name" value="Ig-like_dom_sf"/>
</dbReference>
<dbReference type="InterPro" id="IPR013151">
    <property type="entry name" value="Immunoglobulin_dom"/>
</dbReference>
<evidence type="ECO:0008006" key="7">
    <source>
        <dbReference type="Google" id="ProtNLM"/>
    </source>
</evidence>
<dbReference type="InterPro" id="IPR003961">
    <property type="entry name" value="FN3_dom"/>
</dbReference>
<evidence type="ECO:0000313" key="6">
    <source>
        <dbReference type="Proteomes" id="UP001152320"/>
    </source>
</evidence>
<dbReference type="Proteomes" id="UP001152320">
    <property type="component" value="Chromosome 6"/>
</dbReference>
<evidence type="ECO:0000313" key="5">
    <source>
        <dbReference type="EMBL" id="KAJ8039888.1"/>
    </source>
</evidence>
<keyword evidence="2" id="KW-0812">Transmembrane</keyword>
<reference evidence="5" key="1">
    <citation type="submission" date="2021-10" db="EMBL/GenBank/DDBJ databases">
        <title>Tropical sea cucumber genome reveals ecological adaptation and Cuvierian tubules defense mechanism.</title>
        <authorList>
            <person name="Chen T."/>
        </authorList>
    </citation>
    <scope>NUCLEOTIDE SEQUENCE</scope>
    <source>
        <strain evidence="5">Nanhai2018</strain>
        <tissue evidence="5">Muscle</tissue>
    </source>
</reference>
<dbReference type="InterPro" id="IPR036116">
    <property type="entry name" value="FN3_sf"/>
</dbReference>
<feature type="transmembrane region" description="Helical" evidence="2">
    <location>
        <begin position="501"/>
        <end position="521"/>
    </location>
</feature>
<gene>
    <name evidence="5" type="ORF">HOLleu_14035</name>
</gene>
<dbReference type="SMART" id="SM00408">
    <property type="entry name" value="IGc2"/>
    <property type="match status" value="2"/>
</dbReference>
<feature type="domain" description="Ig-like" evidence="3">
    <location>
        <begin position="97"/>
        <end position="176"/>
    </location>
</feature>
<keyword evidence="2" id="KW-1133">Transmembrane helix</keyword>
<dbReference type="Pfam" id="PF00047">
    <property type="entry name" value="ig"/>
    <property type="match status" value="1"/>
</dbReference>
<dbReference type="InterPro" id="IPR003599">
    <property type="entry name" value="Ig_sub"/>
</dbReference>
<comment type="caution">
    <text evidence="5">The sequence shown here is derived from an EMBL/GenBank/DDBJ whole genome shotgun (WGS) entry which is preliminary data.</text>
</comment>
<keyword evidence="6" id="KW-1185">Reference proteome</keyword>